<evidence type="ECO:0000313" key="3">
    <source>
        <dbReference type="Proteomes" id="UP000030184"/>
    </source>
</evidence>
<evidence type="ECO:0000256" key="1">
    <source>
        <dbReference type="SAM" id="SignalP"/>
    </source>
</evidence>
<organism evidence="2 3">
    <name type="scientific">Jejuia pallidilutea</name>
    <dbReference type="NCBI Taxonomy" id="504487"/>
    <lineage>
        <taxon>Bacteria</taxon>
        <taxon>Pseudomonadati</taxon>
        <taxon>Bacteroidota</taxon>
        <taxon>Flavobacteriia</taxon>
        <taxon>Flavobacteriales</taxon>
        <taxon>Flavobacteriaceae</taxon>
        <taxon>Jejuia</taxon>
    </lineage>
</organism>
<protein>
    <recommendedName>
        <fullName evidence="4">Septum formation inhibitor Maf</fullName>
    </recommendedName>
</protein>
<reference evidence="3" key="1">
    <citation type="journal article" date="2014" name="Genome Announc.">
        <title>Draft Genome Sequence of Marine Flavobacterium Jejuia pallidilutea Strain 11shimoA1 and Pigmentation Mutants.</title>
        <authorList>
            <person name="Takatani N."/>
            <person name="Nakanishi M."/>
            <person name="Meirelles P."/>
            <person name="Mino S."/>
            <person name="Suda W."/>
            <person name="Oshima K."/>
            <person name="Hattori M."/>
            <person name="Ohkuma M."/>
            <person name="Hosokawa M."/>
            <person name="Miyashita K."/>
            <person name="Thompson F.L."/>
            <person name="Niwa A."/>
            <person name="Sawabe T."/>
            <person name="Sawabe T."/>
        </authorList>
    </citation>
    <scope>NUCLEOTIDE SEQUENCE [LARGE SCALE GENOMIC DNA]</scope>
    <source>
        <strain evidence="3">JCM 19538</strain>
    </source>
</reference>
<keyword evidence="1" id="KW-0732">Signal</keyword>
<proteinExistence type="predicted"/>
<sequence length="307" mass="35413">MKKSKNFIVFLFAIFISSTALYTCKEAVKKETILATNTHKQNKKPAQPLSQQFKDYWYAGTAEISSYELNQARYGENREGTAVLIYVTEDFLPEIQVKANNQNTTNIPILKLNATKNFNTGIYPYSIMQSTFYPVANNQHALKVSSSMQEWCGQMYAQLNNKEKFNIASHSYFEGEADENFKLDKTTLENELWIQLRINPKSLPTGNLKIIPSLEFLKMKHKEIKPYNANAILTDSTYTLAYKNLDRTLTIDYNPEFPYEILSWKETFKSGSKIMETTATKLKTITSAYWQKNSNTDEVLRDTLQLK</sequence>
<feature type="chain" id="PRO_5001937712" description="Septum formation inhibitor Maf" evidence="1">
    <location>
        <begin position="23"/>
        <end position="307"/>
    </location>
</feature>
<feature type="signal peptide" evidence="1">
    <location>
        <begin position="1"/>
        <end position="22"/>
    </location>
</feature>
<dbReference type="OrthoDB" id="5496093at2"/>
<dbReference type="Proteomes" id="UP000030184">
    <property type="component" value="Unassembled WGS sequence"/>
</dbReference>
<evidence type="ECO:0008006" key="4">
    <source>
        <dbReference type="Google" id="ProtNLM"/>
    </source>
</evidence>
<keyword evidence="3" id="KW-1185">Reference proteome</keyword>
<dbReference type="EMBL" id="BBNY01000017">
    <property type="protein sequence ID" value="GAL89659.1"/>
    <property type="molecule type" value="Genomic_DNA"/>
</dbReference>
<dbReference type="RefSeq" id="WP_045371972.1">
    <property type="nucleotide sequence ID" value="NZ_BBNY01000017.1"/>
</dbReference>
<evidence type="ECO:0000313" key="2">
    <source>
        <dbReference type="EMBL" id="GAL89659.1"/>
    </source>
</evidence>
<name>A0A098LTE4_9FLAO</name>
<dbReference type="AlphaFoldDB" id="A0A098LTE4"/>
<accession>A0A098LTE4</accession>
<gene>
    <name evidence="2" type="ORF">JCM19538_3221</name>
</gene>
<comment type="caution">
    <text evidence="2">The sequence shown here is derived from an EMBL/GenBank/DDBJ whole genome shotgun (WGS) entry which is preliminary data.</text>
</comment>